<evidence type="ECO:0000313" key="7">
    <source>
        <dbReference type="EMBL" id="EAT92491.1"/>
    </source>
</evidence>
<dbReference type="GO" id="GO:0051307">
    <property type="term" value="P:meiotic chromosome separation"/>
    <property type="evidence" value="ECO:0000318"/>
    <property type="project" value="GO_Central"/>
</dbReference>
<comment type="catalytic activity">
    <reaction evidence="1">
        <text>All bonds known to be hydrolyzed by this endopeptidase have arginine in P1 and an acidic residue in P4. P6 is often occupied by an acidic residue or by a hydroxy-amino-acid residue, the phosphorylation of which enhances cleavage.</text>
        <dbReference type="EC" id="3.4.22.49"/>
    </reaction>
</comment>
<dbReference type="Proteomes" id="UP000001055">
    <property type="component" value="Unassembled WGS sequence"/>
</dbReference>
<dbReference type="OMA" id="FWSRYIK"/>
<feature type="region of interest" description="Disordered" evidence="5">
    <location>
        <begin position="1370"/>
        <end position="1430"/>
    </location>
</feature>
<organism evidence="7 8">
    <name type="scientific">Phaeosphaeria nodorum (strain SN15 / ATCC MYA-4574 / FGSC 10173)</name>
    <name type="common">Glume blotch fungus</name>
    <name type="synonym">Parastagonospora nodorum</name>
    <dbReference type="NCBI Taxonomy" id="321614"/>
    <lineage>
        <taxon>Eukaryota</taxon>
        <taxon>Fungi</taxon>
        <taxon>Dikarya</taxon>
        <taxon>Ascomycota</taxon>
        <taxon>Pezizomycotina</taxon>
        <taxon>Dothideomycetes</taxon>
        <taxon>Pleosporomycetidae</taxon>
        <taxon>Pleosporales</taxon>
        <taxon>Pleosporineae</taxon>
        <taxon>Phaeosphaeriaceae</taxon>
        <taxon>Parastagonospora</taxon>
    </lineage>
</organism>
<dbReference type="GO" id="GO:0005634">
    <property type="term" value="C:nucleus"/>
    <property type="evidence" value="ECO:0000318"/>
    <property type="project" value="GO_Central"/>
</dbReference>
<dbReference type="Pfam" id="PF03568">
    <property type="entry name" value="Separin_C"/>
    <property type="match status" value="1"/>
</dbReference>
<feature type="region of interest" description="Disordered" evidence="5">
    <location>
        <begin position="108"/>
        <end position="171"/>
    </location>
</feature>
<dbReference type="EC" id="3.4.22.49" evidence="2"/>
<feature type="domain" description="Peptidase C50" evidence="6">
    <location>
        <begin position="1955"/>
        <end position="2062"/>
    </location>
</feature>
<sequence>MATKDEQTRLRIDEVKANLRSTTTCSPATVTTLQELLLKKSEEPAQKENVRAKAQTTARRRAGTATATANVEVKDSAITLSPREKYILATEVANTTLKNLADALKTPSYATAQKTSPPTKPTTSDDARKPVRSRAGHTKSASVSQRPLKERSASQISNAPQKPAIRRSSSYSSFLTTGPDTGLVSTAECARIAFSYLGTVEATKVLGKDSQELQLESGILALIGKLVALGLDGLAVKEMRHLKKRLDKYLGHDVEAQRPGSRIAEKGAQNAGSGDKESLASLLDFAEIGAESPAVPIVVNLQIYALRVIAKLSRPRIVEATWDYLKLSNPSSPANLIHHMATSPGGQVKAARQLESLAQTILSLCPQIASSHDEKPLQPSTETVLLLQQLAFKVRKTWWSLAKHQGNEEKELLEPFTKCLTAFARRSQISPNKKYRLAATLYEDLKSGQRGQEGAHASNTAVNQTLSSLAQAAGLSEEAVRWLGTAQPASSSTGSSAKQSARIVRIATVTIEGFVKDNSTPGLEDAVSNALEALGGSLSGSGADLDTLFVEVNAFRRAATRLLMAFSTKPEQVEGQDDIRQSTIHIIAASIHFSARMVGAKVADNADANAQRRHDARMMMLSKCTKSSLDSVLACCKQIIDSEKQWQELDVMLQECSHIIHRLEEECLLGTNADLLDSEMTESLLVKLSNAYWAVYLQLRKAKFTSAILITAIQRSINLVHMRSQDVRSGGHLIMKLEQLGDTLEGLDSAAKSRKAYTQCLQAHLESDASQKLADAAANKPLQEIFADQGPLGTFNRVLKSHHRSFLKSGISDAKEMAFFDHSGLQSEVRGVLLEYQLNLYLHTLSKNRHWDTNLNSSVTGLVESLQDLYAAKQYPIRRLRLLASLLQLSQSHADVVSIKSLEADALQTSLIDISGSQDEGLMRFGPHLNAFCKLKILTQEPVPQAPILRECFSTWESIIATSSSWQSLADRVDDTASWLSDLKTSVEYLNVNGEEYLALPVLNLLVKAGELQKNPDPSDTVTSLCALGLQFLRLGYTGKAGLSLAKAEKLVANHKPSTEARLRWHIAYAEYLARIGNTTKGLAIMTAAYKHALADQQFMDLAKPSTTLSSRLRFNRVLADATYVYSLLSTIEGSYKDAAKHARQCVALNRRIWAALESRATVKKAAPIDDSESDIDGPSKVAFDPLSSMRNEKGAPIVMSVTHDALSGPEFWSLVPALYRGLMQHSQIFAHQGLLHEAVYVAEQAEKVASASKSPTLIIDNASWRADCWAQSGRPDKAQPILDSLSVDATRKCLSIIGYQSAVARVHHWTGQYEEEVASYDTLEQLLKDLTSPIYTKTLDTISSDVDSLVDQMSQMTVGTTKTQTTKAAVATTARGRKPAVKATKAPVRKTTAKPAPNARSKPKTAVAEKPASTSKAKESSLENANSSEQCSVLHNFQLEITNRRVLAHLLQEDLATASALIAQMDEHQVATARDLSHSWAAFKTMLAQSTKQIAENIAVNTLPESTIAFPAINTKERRLSEDANGKRPALASSTAAKTGRAKKPAKSDFVETLRNARDRLVQAHTACAANGPNYMFQQVSMALGTITVLLSAVSGDEMGGSIHPLYAAYMGEVPKCNALRLAQDAVEAEKDPMSRDDCLRWPNSSSTTNAPTTVSDFQRQYIDIIPETWNAVSLALNDTRDELYVTRYESGLSPFLLRLPLARHASRDMDEEEFSFEDGKRDFDEIIELSDFSTRTAKDMTSREARQQWWAEREALDTRLHELLINMENIWLGGFKGVFSQHERQPSLLARFRKSLENILNQHLPSRKKKSQAKRPTLDTRVLELFIGLGNANDEELDLDEALMDLMYFVVDILHFNGERNAYDEIDFDAMVVETQEALQAYHSAAQPPQTTKHTILILDNNLHGFPWESLPCLEKLSISRLPSLAALRERLLVARPCNDHTQQPPGHYIRVGCGGTSILNPGGDLSHTSKTLQPRLDELQGPWTHIANRAPTEKEFEDSLRENELVLYFGHGSGAQFVRSKAVRRLYPGQQDDHNQKPGCATTFLFGCSSVHLTENGIYEPSGMLASYLTAGAPAVVGMLWDVTDKDCDRFAIKAGELWGLWPEPQEDAARVVPKTPGRKAKGKGRVAQLADDLEGTRAPGSAKKGKKAKIVNDEAEPVGERRRGLGLDECVREARKSCILRYLNGAAAVVYGIPVYLE</sequence>
<evidence type="ECO:0000259" key="6">
    <source>
        <dbReference type="PROSITE" id="PS51700"/>
    </source>
</evidence>
<evidence type="ECO:0000256" key="2">
    <source>
        <dbReference type="ARBA" id="ARBA00012489"/>
    </source>
</evidence>
<dbReference type="KEGG" id="pno:SNOG_00996"/>
<dbReference type="InParanoid" id="Q0V4R8"/>
<dbReference type="VEuPathDB" id="FungiDB:JI435_009960"/>
<keyword evidence="4" id="KW-0159">Chromosome partition</keyword>
<dbReference type="GO" id="GO:0072686">
    <property type="term" value="C:mitotic spindle"/>
    <property type="evidence" value="ECO:0000318"/>
    <property type="project" value="GO_Central"/>
</dbReference>
<name>Q0V4R8_PHANO</name>
<gene>
    <name evidence="7" type="ORF">SNOG_00996</name>
</gene>
<dbReference type="EMBL" id="CH445325">
    <property type="protein sequence ID" value="EAT92491.1"/>
    <property type="molecule type" value="Genomic_DNA"/>
</dbReference>
<dbReference type="GO" id="GO:0004197">
    <property type="term" value="F:cysteine-type endopeptidase activity"/>
    <property type="evidence" value="ECO:0000318"/>
    <property type="project" value="GO_Central"/>
</dbReference>
<dbReference type="InterPro" id="IPR005314">
    <property type="entry name" value="Peptidase_C50"/>
</dbReference>
<dbReference type="PANTHER" id="PTHR12792">
    <property type="entry name" value="EXTRA SPINDLE POLES 1-RELATED"/>
    <property type="match status" value="1"/>
</dbReference>
<dbReference type="PROSITE" id="PS51700">
    <property type="entry name" value="SEPARIN"/>
    <property type="match status" value="1"/>
</dbReference>
<dbReference type="GO" id="GO:0044732">
    <property type="term" value="C:mitotic spindle pole body"/>
    <property type="evidence" value="ECO:0000318"/>
    <property type="project" value="GO_Central"/>
</dbReference>
<reference evidence="8" key="1">
    <citation type="journal article" date="2007" name="Plant Cell">
        <title>Dothideomycete-plant interactions illuminated by genome sequencing and EST analysis of the wheat pathogen Stagonospora nodorum.</title>
        <authorList>
            <person name="Hane J.K."/>
            <person name="Lowe R.G."/>
            <person name="Solomon P.S."/>
            <person name="Tan K.C."/>
            <person name="Schoch C.L."/>
            <person name="Spatafora J.W."/>
            <person name="Crous P.W."/>
            <person name="Kodira C."/>
            <person name="Birren B.W."/>
            <person name="Galagan J.E."/>
            <person name="Torriani S.F."/>
            <person name="McDonald B.A."/>
            <person name="Oliver R.P."/>
        </authorList>
    </citation>
    <scope>NUCLEOTIDE SEQUENCE [LARGE SCALE GENOMIC DNA]</scope>
    <source>
        <strain evidence="8">SN15 / ATCC MYA-4574 / FGSC 10173</strain>
    </source>
</reference>
<dbReference type="STRING" id="321614.Q0V4R8"/>
<keyword evidence="3" id="KW-0378">Hydrolase</keyword>
<accession>Q0V4R8</accession>
<evidence type="ECO:0000313" key="8">
    <source>
        <dbReference type="Proteomes" id="UP000001055"/>
    </source>
</evidence>
<evidence type="ECO:0000256" key="4">
    <source>
        <dbReference type="ARBA" id="ARBA00022829"/>
    </source>
</evidence>
<feature type="region of interest" description="Disordered" evidence="5">
    <location>
        <begin position="1520"/>
        <end position="1549"/>
    </location>
</feature>
<dbReference type="GeneID" id="5967632"/>
<proteinExistence type="predicted"/>
<evidence type="ECO:0000256" key="3">
    <source>
        <dbReference type="ARBA" id="ARBA00022801"/>
    </source>
</evidence>
<evidence type="ECO:0000256" key="1">
    <source>
        <dbReference type="ARBA" id="ARBA00000451"/>
    </source>
</evidence>
<dbReference type="RefSeq" id="XP_001791657.1">
    <property type="nucleotide sequence ID" value="XM_001791605.1"/>
</dbReference>
<dbReference type="PANTHER" id="PTHR12792:SF0">
    <property type="entry name" value="SEPARIN"/>
    <property type="match status" value="1"/>
</dbReference>
<dbReference type="GO" id="GO:0005737">
    <property type="term" value="C:cytoplasm"/>
    <property type="evidence" value="ECO:0000318"/>
    <property type="project" value="GO_Central"/>
</dbReference>
<dbReference type="eggNOG" id="KOG1849">
    <property type="taxonomic scope" value="Eukaryota"/>
</dbReference>
<dbReference type="GO" id="GO:0006508">
    <property type="term" value="P:proteolysis"/>
    <property type="evidence" value="ECO:0007669"/>
    <property type="project" value="InterPro"/>
</dbReference>
<protein>
    <recommendedName>
        <fullName evidence="2">separase</fullName>
        <ecNumber evidence="2">3.4.22.49</ecNumber>
    </recommendedName>
</protein>
<dbReference type="InterPro" id="IPR030397">
    <property type="entry name" value="SEPARIN_core_dom"/>
</dbReference>
<dbReference type="VEuPathDB" id="FungiDB:JI435_426920"/>
<evidence type="ECO:0000256" key="5">
    <source>
        <dbReference type="SAM" id="MobiDB-lite"/>
    </source>
</evidence>
<dbReference type="HOGENOM" id="CLU_000454_0_0_1"/>